<dbReference type="GO" id="GO:0042626">
    <property type="term" value="F:ATPase-coupled transmembrane transporter activity"/>
    <property type="evidence" value="ECO:0007669"/>
    <property type="project" value="TreeGrafter"/>
</dbReference>
<keyword evidence="4" id="KW-1003">Cell membrane</keyword>
<gene>
    <name evidence="10" type="ORF">IAD17_05600</name>
</gene>
<evidence type="ECO:0000256" key="7">
    <source>
        <dbReference type="ARBA" id="ARBA00022967"/>
    </source>
</evidence>
<keyword evidence="7" id="KW-1278">Translocase</keyword>
<dbReference type="EMBL" id="DVMQ01000017">
    <property type="protein sequence ID" value="HIU24377.1"/>
    <property type="molecule type" value="Genomic_DNA"/>
</dbReference>
<evidence type="ECO:0000256" key="2">
    <source>
        <dbReference type="ARBA" id="ARBA00005417"/>
    </source>
</evidence>
<accession>A0A9D1HY11</accession>
<evidence type="ECO:0000256" key="4">
    <source>
        <dbReference type="ARBA" id="ARBA00022475"/>
    </source>
</evidence>
<evidence type="ECO:0000313" key="10">
    <source>
        <dbReference type="EMBL" id="HIU24377.1"/>
    </source>
</evidence>
<protein>
    <submittedName>
        <fullName evidence="10">ATP-binding cassette domain-containing protein</fullName>
    </submittedName>
</protein>
<evidence type="ECO:0000313" key="11">
    <source>
        <dbReference type="Proteomes" id="UP000824078"/>
    </source>
</evidence>
<dbReference type="Gene3D" id="3.40.50.300">
    <property type="entry name" value="P-loop containing nucleotide triphosphate hydrolases"/>
    <property type="match status" value="2"/>
</dbReference>
<evidence type="ECO:0000256" key="8">
    <source>
        <dbReference type="ARBA" id="ARBA00023136"/>
    </source>
</evidence>
<evidence type="ECO:0000256" key="3">
    <source>
        <dbReference type="ARBA" id="ARBA00022448"/>
    </source>
</evidence>
<dbReference type="GO" id="GO:0043190">
    <property type="term" value="C:ATP-binding cassette (ABC) transporter complex"/>
    <property type="evidence" value="ECO:0007669"/>
    <property type="project" value="TreeGrafter"/>
</dbReference>
<sequence length="536" mass="57176">MLEVRNISYSYRHDARPVLSDVSFQIQQGEHVAILGANGAGKSTLVRMLNGSLAPTQGHVFLDGESVSSFELAQAVGLVRQDPRSQIVSASLTEEVAFGPRNLGLSQKEIQQRVAEALELCELEGLVDHGTTELSGGQQQRLALAGVLAMHPSYLVLDEALSQLDSQSRQDLSKIIASLVKQGVGIISITHRLEELQGVDRVLVLSHGELVWEGVPQTLLSNSQQWKLAGVTCDGLDEVLPFMSEALSNKDNLWDIADVALGIVHQKLVSEVLEHLPHPPTMPYASGDKKQGLLEAEHICASYGKTVALRDISACFEPGTITVIGGASGSGKSTLARILAGVAQPDSGEARLGGRAVYPASVGLAFQRPEDQLFSDTVLDDIAFGPKSLGKSEEEALCCASKACAQLDIPESLFGRHPLALSGGQRRLVALAGLVALDTDAYVLDEPTAGLDAVSSAHLHDLVCKLAQSGKSIVVVSHDLGEWLALAQKVYLLKEGCIVWSGTTHAAIDNPDTFLHASLALPAWIALTEKLRECEK</sequence>
<dbReference type="Proteomes" id="UP000824078">
    <property type="component" value="Unassembled WGS sequence"/>
</dbReference>
<dbReference type="FunFam" id="3.40.50.300:FF:000224">
    <property type="entry name" value="Energy-coupling factor transporter ATP-binding protein EcfA"/>
    <property type="match status" value="1"/>
</dbReference>
<dbReference type="PROSITE" id="PS00211">
    <property type="entry name" value="ABC_TRANSPORTER_1"/>
    <property type="match status" value="2"/>
</dbReference>
<dbReference type="InterPro" id="IPR050095">
    <property type="entry name" value="ECF_ABC_transporter_ATP-bd"/>
</dbReference>
<organism evidence="10 11">
    <name type="scientific">Candidatus Coprovicinus avistercoris</name>
    <dbReference type="NCBI Taxonomy" id="2840754"/>
    <lineage>
        <taxon>Bacteria</taxon>
        <taxon>Bacillati</taxon>
        <taxon>Actinomycetota</taxon>
        <taxon>Coriobacteriia</taxon>
        <taxon>Coriobacteriales</taxon>
        <taxon>Coriobacteriaceae</taxon>
        <taxon>Coriobacteriaceae incertae sedis</taxon>
        <taxon>Candidatus Coprovicinus</taxon>
    </lineage>
</organism>
<feature type="domain" description="ABC transporter" evidence="9">
    <location>
        <begin position="2"/>
        <end position="232"/>
    </location>
</feature>
<dbReference type="InterPro" id="IPR027417">
    <property type="entry name" value="P-loop_NTPase"/>
</dbReference>
<keyword evidence="8" id="KW-0472">Membrane</keyword>
<evidence type="ECO:0000259" key="9">
    <source>
        <dbReference type="PROSITE" id="PS50893"/>
    </source>
</evidence>
<evidence type="ECO:0000256" key="6">
    <source>
        <dbReference type="ARBA" id="ARBA00022840"/>
    </source>
</evidence>
<keyword evidence="3" id="KW-0813">Transport</keyword>
<dbReference type="GO" id="GO:0005524">
    <property type="term" value="F:ATP binding"/>
    <property type="evidence" value="ECO:0007669"/>
    <property type="project" value="UniProtKB-KW"/>
</dbReference>
<comment type="caution">
    <text evidence="10">The sequence shown here is derived from an EMBL/GenBank/DDBJ whole genome shotgun (WGS) entry which is preliminary data.</text>
</comment>
<name>A0A9D1HY11_9ACTN</name>
<dbReference type="InterPro" id="IPR015856">
    <property type="entry name" value="ABC_transpr_CbiO/EcfA_su"/>
</dbReference>
<dbReference type="PANTHER" id="PTHR43553">
    <property type="entry name" value="HEAVY METAL TRANSPORTER"/>
    <property type="match status" value="1"/>
</dbReference>
<proteinExistence type="inferred from homology"/>
<dbReference type="GO" id="GO:0016887">
    <property type="term" value="F:ATP hydrolysis activity"/>
    <property type="evidence" value="ECO:0007669"/>
    <property type="project" value="InterPro"/>
</dbReference>
<evidence type="ECO:0000256" key="1">
    <source>
        <dbReference type="ARBA" id="ARBA00004236"/>
    </source>
</evidence>
<dbReference type="Pfam" id="PF00005">
    <property type="entry name" value="ABC_tran"/>
    <property type="match status" value="2"/>
</dbReference>
<comment type="similarity">
    <text evidence="2">Belongs to the ABC transporter superfamily.</text>
</comment>
<dbReference type="SUPFAM" id="SSF52540">
    <property type="entry name" value="P-loop containing nucleoside triphosphate hydrolases"/>
    <property type="match status" value="2"/>
</dbReference>
<keyword evidence="6 10" id="KW-0067">ATP-binding</keyword>
<dbReference type="CDD" id="cd03225">
    <property type="entry name" value="ABC_cobalt_CbiO_domain1"/>
    <property type="match status" value="2"/>
</dbReference>
<dbReference type="SMART" id="SM00382">
    <property type="entry name" value="AAA"/>
    <property type="match status" value="2"/>
</dbReference>
<dbReference type="InterPro" id="IPR017871">
    <property type="entry name" value="ABC_transporter-like_CS"/>
</dbReference>
<dbReference type="NCBIfam" id="NF010167">
    <property type="entry name" value="PRK13648.1"/>
    <property type="match status" value="2"/>
</dbReference>
<dbReference type="PROSITE" id="PS50893">
    <property type="entry name" value="ABC_TRANSPORTER_2"/>
    <property type="match status" value="2"/>
</dbReference>
<dbReference type="InterPro" id="IPR003439">
    <property type="entry name" value="ABC_transporter-like_ATP-bd"/>
</dbReference>
<keyword evidence="5" id="KW-0547">Nucleotide-binding</keyword>
<reference evidence="10" key="2">
    <citation type="journal article" date="2021" name="PeerJ">
        <title>Extensive microbial diversity within the chicken gut microbiome revealed by metagenomics and culture.</title>
        <authorList>
            <person name="Gilroy R."/>
            <person name="Ravi A."/>
            <person name="Getino M."/>
            <person name="Pursley I."/>
            <person name="Horton D.L."/>
            <person name="Alikhan N.F."/>
            <person name="Baker D."/>
            <person name="Gharbi K."/>
            <person name="Hall N."/>
            <person name="Watson M."/>
            <person name="Adriaenssens E.M."/>
            <person name="Foster-Nyarko E."/>
            <person name="Jarju S."/>
            <person name="Secka A."/>
            <person name="Antonio M."/>
            <person name="Oren A."/>
            <person name="Chaudhuri R.R."/>
            <person name="La Ragione R."/>
            <person name="Hildebrand F."/>
            <person name="Pallen M.J."/>
        </authorList>
    </citation>
    <scope>NUCLEOTIDE SEQUENCE</scope>
    <source>
        <strain evidence="10">ChiHjej12B11-29160</strain>
    </source>
</reference>
<dbReference type="AlphaFoldDB" id="A0A9D1HY11"/>
<feature type="domain" description="ABC transporter" evidence="9">
    <location>
        <begin position="294"/>
        <end position="520"/>
    </location>
</feature>
<evidence type="ECO:0000256" key="5">
    <source>
        <dbReference type="ARBA" id="ARBA00022741"/>
    </source>
</evidence>
<reference evidence="10" key="1">
    <citation type="submission" date="2020-10" db="EMBL/GenBank/DDBJ databases">
        <authorList>
            <person name="Gilroy R."/>
        </authorList>
    </citation>
    <scope>NUCLEOTIDE SEQUENCE</scope>
    <source>
        <strain evidence="10">ChiHjej12B11-29160</strain>
    </source>
</reference>
<dbReference type="InterPro" id="IPR003593">
    <property type="entry name" value="AAA+_ATPase"/>
</dbReference>
<dbReference type="PANTHER" id="PTHR43553:SF24">
    <property type="entry name" value="ENERGY-COUPLING FACTOR TRANSPORTER ATP-BINDING PROTEIN ECFA1"/>
    <property type="match status" value="1"/>
</dbReference>
<comment type="subcellular location">
    <subcellularLocation>
        <location evidence="1">Cell membrane</location>
    </subcellularLocation>
</comment>